<dbReference type="STRING" id="486041.B0D8F9"/>
<feature type="compositionally biased region" description="Polar residues" evidence="2">
    <location>
        <begin position="466"/>
        <end position="484"/>
    </location>
</feature>
<feature type="compositionally biased region" description="Polar residues" evidence="2">
    <location>
        <begin position="447"/>
        <end position="457"/>
    </location>
</feature>
<dbReference type="Pfam" id="PF04059">
    <property type="entry name" value="RRM_2"/>
    <property type="match status" value="1"/>
</dbReference>
<dbReference type="AlphaFoldDB" id="B0D8F9"/>
<evidence type="ECO:0000313" key="4">
    <source>
        <dbReference type="EMBL" id="EDR08832.1"/>
    </source>
</evidence>
<feature type="region of interest" description="Disordered" evidence="2">
    <location>
        <begin position="447"/>
        <end position="484"/>
    </location>
</feature>
<protein>
    <submittedName>
        <fullName evidence="4">Predicted protein</fullName>
    </submittedName>
</protein>
<evidence type="ECO:0000256" key="2">
    <source>
        <dbReference type="SAM" id="MobiDB-lite"/>
    </source>
</evidence>
<evidence type="ECO:0000313" key="5">
    <source>
        <dbReference type="Proteomes" id="UP000001194"/>
    </source>
</evidence>
<dbReference type="OrthoDB" id="417481at2759"/>
<dbReference type="GeneID" id="6075756"/>
<feature type="region of interest" description="Disordered" evidence="2">
    <location>
        <begin position="110"/>
        <end position="176"/>
    </location>
</feature>
<dbReference type="HOGENOM" id="CLU_014016_0_0_1"/>
<dbReference type="GO" id="GO:0003723">
    <property type="term" value="F:RNA binding"/>
    <property type="evidence" value="ECO:0007669"/>
    <property type="project" value="UniProtKB-KW"/>
</dbReference>
<feature type="compositionally biased region" description="Basic and acidic residues" evidence="2">
    <location>
        <begin position="897"/>
        <end position="908"/>
    </location>
</feature>
<dbReference type="PANTHER" id="PTHR23189">
    <property type="entry name" value="RNA RECOGNITION MOTIF-CONTAINING"/>
    <property type="match status" value="1"/>
</dbReference>
<proteinExistence type="predicted"/>
<feature type="region of interest" description="Disordered" evidence="2">
    <location>
        <begin position="875"/>
        <end position="936"/>
    </location>
</feature>
<evidence type="ECO:0000259" key="3">
    <source>
        <dbReference type="Pfam" id="PF04059"/>
    </source>
</evidence>
<organism evidence="5">
    <name type="scientific">Laccaria bicolor (strain S238N-H82 / ATCC MYA-4686)</name>
    <name type="common">Bicoloured deceiver</name>
    <name type="synonym">Laccaria laccata var. bicolor</name>
    <dbReference type="NCBI Taxonomy" id="486041"/>
    <lineage>
        <taxon>Eukaryota</taxon>
        <taxon>Fungi</taxon>
        <taxon>Dikarya</taxon>
        <taxon>Basidiomycota</taxon>
        <taxon>Agaricomycotina</taxon>
        <taxon>Agaricomycetes</taxon>
        <taxon>Agaricomycetidae</taxon>
        <taxon>Agaricales</taxon>
        <taxon>Agaricineae</taxon>
        <taxon>Hydnangiaceae</taxon>
        <taxon>Laccaria</taxon>
    </lineage>
</organism>
<dbReference type="InParanoid" id="B0D8F9"/>
<accession>B0D8F9</accession>
<gene>
    <name evidence="4" type="ORF">LACBIDRAFT_326397</name>
</gene>
<dbReference type="InterPro" id="IPR012677">
    <property type="entry name" value="Nucleotide-bd_a/b_plait_sf"/>
</dbReference>
<feature type="compositionally biased region" description="Low complexity" evidence="2">
    <location>
        <begin position="132"/>
        <end position="152"/>
    </location>
</feature>
<dbReference type="InterPro" id="IPR034862">
    <property type="entry name" value="Fungal_Mei2-like_RRM3"/>
</dbReference>
<dbReference type="KEGG" id="lbc:LACBIDRAFT_326397"/>
<dbReference type="InterPro" id="IPR035979">
    <property type="entry name" value="RBD_domain_sf"/>
</dbReference>
<feature type="compositionally biased region" description="Basic and acidic residues" evidence="2">
    <location>
        <begin position="156"/>
        <end position="166"/>
    </location>
</feature>
<dbReference type="InterPro" id="IPR007201">
    <property type="entry name" value="Mei2-like_Rrm_C"/>
</dbReference>
<keyword evidence="1" id="KW-0694">RNA-binding</keyword>
<dbReference type="Gene3D" id="3.30.70.330">
    <property type="match status" value="1"/>
</dbReference>
<dbReference type="Proteomes" id="UP000001194">
    <property type="component" value="Unassembled WGS sequence"/>
</dbReference>
<dbReference type="EMBL" id="DS547100">
    <property type="protein sequence ID" value="EDR08832.1"/>
    <property type="molecule type" value="Genomic_DNA"/>
</dbReference>
<name>B0D8F9_LACBS</name>
<dbReference type="SUPFAM" id="SSF54928">
    <property type="entry name" value="RNA-binding domain, RBD"/>
    <property type="match status" value="1"/>
</dbReference>
<keyword evidence="5" id="KW-1185">Reference proteome</keyword>
<dbReference type="RefSeq" id="XP_001880145.1">
    <property type="nucleotide sequence ID" value="XM_001880110.1"/>
</dbReference>
<reference evidence="4 5" key="1">
    <citation type="journal article" date="2008" name="Nature">
        <title>The genome of Laccaria bicolor provides insights into mycorrhizal symbiosis.</title>
        <authorList>
            <person name="Martin F."/>
            <person name="Aerts A."/>
            <person name="Ahren D."/>
            <person name="Brun A."/>
            <person name="Danchin E.G.J."/>
            <person name="Duchaussoy F."/>
            <person name="Gibon J."/>
            <person name="Kohler A."/>
            <person name="Lindquist E."/>
            <person name="Pereda V."/>
            <person name="Salamov A."/>
            <person name="Shapiro H.J."/>
            <person name="Wuyts J."/>
            <person name="Blaudez D."/>
            <person name="Buee M."/>
            <person name="Brokstein P."/>
            <person name="Canbaeck B."/>
            <person name="Cohen D."/>
            <person name="Courty P.E."/>
            <person name="Coutinho P.M."/>
            <person name="Delaruelle C."/>
            <person name="Detter J.C."/>
            <person name="Deveau A."/>
            <person name="DiFazio S."/>
            <person name="Duplessis S."/>
            <person name="Fraissinet-Tachet L."/>
            <person name="Lucic E."/>
            <person name="Frey-Klett P."/>
            <person name="Fourrey C."/>
            <person name="Feussner I."/>
            <person name="Gay G."/>
            <person name="Grimwood J."/>
            <person name="Hoegger P.J."/>
            <person name="Jain P."/>
            <person name="Kilaru S."/>
            <person name="Labbe J."/>
            <person name="Lin Y.C."/>
            <person name="Legue V."/>
            <person name="Le Tacon F."/>
            <person name="Marmeisse R."/>
            <person name="Melayah D."/>
            <person name="Montanini B."/>
            <person name="Muratet M."/>
            <person name="Nehls U."/>
            <person name="Niculita-Hirzel H."/>
            <person name="Oudot-Le Secq M.P."/>
            <person name="Peter M."/>
            <person name="Quesneville H."/>
            <person name="Rajashekar B."/>
            <person name="Reich M."/>
            <person name="Rouhier N."/>
            <person name="Schmutz J."/>
            <person name="Yin T."/>
            <person name="Chalot M."/>
            <person name="Henrissat B."/>
            <person name="Kuees U."/>
            <person name="Lucas S."/>
            <person name="Van de Peer Y."/>
            <person name="Podila G.K."/>
            <person name="Polle A."/>
            <person name="Pukkila P.J."/>
            <person name="Richardson P.M."/>
            <person name="Rouze P."/>
            <person name="Sanders I.R."/>
            <person name="Stajich J.E."/>
            <person name="Tunlid A."/>
            <person name="Tuskan G."/>
            <person name="Grigoriev I.V."/>
        </authorList>
    </citation>
    <scope>NUCLEOTIDE SEQUENCE [LARGE SCALE GENOMIC DNA]</scope>
    <source>
        <strain evidence="5">S238N-H82 / ATCC MYA-4686</strain>
    </source>
</reference>
<evidence type="ECO:0000256" key="1">
    <source>
        <dbReference type="ARBA" id="ARBA00022884"/>
    </source>
</evidence>
<sequence>MSSSNSQPRLSIDLGAPTLKTIPTEVDISQPTGRIHPARLQHSPSLPNIWFPPHSGPIPPEIMSKDFFLRPSTPPAATTDEDLLIKHSPTISSIQPPRLRAKHVPTEPHAHFVLGPDSIKPQRRRRREREQPVSLLTPPLTPSSSIRTTTSLDSSASHREKLNNDKDDADTFSEIRDPDTKSTRFLLLGNVNDKVSPDVLKSAVVSGLSASLSDSPNAHVSRSYHPEDGPVKGVNHRFQKSKGIVPFIFNDIRLARAAKECLSVPRKGPLEECIGNEIREDGICWITTQFLTVEELTSLIGNSSYIESSDGSFYISARVDASAPGKQSNVEIIVDKEKGNRDSNRNAISVGAIQNILKSYGDLYSFSFAREEVEKDGSVSKTFRVEYYDLREADDAFIALDQQTMFGMRIHVYGRKVQSDDVSYQMPGLSIGPAGQQSQIRTQFGHTEGAEQNTSGPTHGARSPQYFYTSPANGDSPNITKTPTLTRNVHDDVVDGHSYPSLYQPTNESHKLEAQSTQDGTILQWEAELRPDATTVCYTPTQECRYCPSRGPSIIPYFPQHTPPPSLTYSHPLPVPPIIVNPPPTPTAFVYEHDCQSIQPVMPHWAFEQAMALAASNGVYSGLAGSFIPRPFWSPDISTGFLPARSGFYPGHIPSPDPRQVEYFPVTTEMQGAALLEPPFPHGQRTSAQRSPSPVTRVTSLQQAASTITHATAPSGTPERNQLNLDRIQDGQDTRTTVMIKNIPNKMSDKDLVAYIGKVCPKKIDFLYLRMDFQNGCNVGYAFVNFIRVEDLLVFAQKKLGERWNMFSSEKVLQMSYANYQGKEALVEKFKNSCIMDEREAWRPKIFYSSGPEQGLPEPFPAPTHIRRKERSSINRGGLFTPGAGNGLPSPQPGPLHDPDRRHQDSHRSQRPQQRGRAVHENASDASRNACNRDPR</sequence>
<dbReference type="CDD" id="cd12532">
    <property type="entry name" value="RRM3_MEI2_fungi"/>
    <property type="match status" value="1"/>
</dbReference>
<feature type="domain" description="Mei2-like C-terminal RNA recognition motif" evidence="3">
    <location>
        <begin position="735"/>
        <end position="831"/>
    </location>
</feature>